<feature type="non-terminal residue" evidence="1">
    <location>
        <position position="1"/>
    </location>
</feature>
<protein>
    <submittedName>
        <fullName evidence="1">Uncharacterized protein</fullName>
    </submittedName>
</protein>
<accession>A0A061QZU9</accession>
<sequence length="92" mass="10548">ATPATLQTADSYDRGCVLNRAYSGNCRGGRIFRYGEKLRPRTYVCHCGKSFVNPHANPSSKQQPGLRQGLRNEQYFELRREFSVDNRNFQSC</sequence>
<name>A0A061QZU9_9CHLO</name>
<gene>
    <name evidence="1" type="ORF">TSPGSL018_19323</name>
</gene>
<evidence type="ECO:0000313" key="1">
    <source>
        <dbReference type="EMBL" id="JAC63980.1"/>
    </source>
</evidence>
<dbReference type="AlphaFoldDB" id="A0A061QZU9"/>
<organism evidence="1">
    <name type="scientific">Tetraselmis sp. GSL018</name>
    <dbReference type="NCBI Taxonomy" id="582737"/>
    <lineage>
        <taxon>Eukaryota</taxon>
        <taxon>Viridiplantae</taxon>
        <taxon>Chlorophyta</taxon>
        <taxon>core chlorophytes</taxon>
        <taxon>Chlorodendrophyceae</taxon>
        <taxon>Chlorodendrales</taxon>
        <taxon>Chlorodendraceae</taxon>
        <taxon>Tetraselmis</taxon>
    </lineage>
</organism>
<reference evidence="1" key="1">
    <citation type="submission" date="2014-05" db="EMBL/GenBank/DDBJ databases">
        <title>The transcriptome of the halophilic microalga Tetraselmis sp. GSL018 isolated from the Great Salt Lake, Utah.</title>
        <authorList>
            <person name="Jinkerson R.E."/>
            <person name="D'Adamo S."/>
            <person name="Posewitz M.C."/>
        </authorList>
    </citation>
    <scope>NUCLEOTIDE SEQUENCE</scope>
    <source>
        <strain evidence="1">GSL018</strain>
    </source>
</reference>
<dbReference type="EMBL" id="GBEZ01022879">
    <property type="protein sequence ID" value="JAC63980.1"/>
    <property type="molecule type" value="Transcribed_RNA"/>
</dbReference>
<proteinExistence type="predicted"/>